<evidence type="ECO:0000313" key="3">
    <source>
        <dbReference type="Proteomes" id="UP000314294"/>
    </source>
</evidence>
<dbReference type="SUPFAM" id="SSF49265">
    <property type="entry name" value="Fibronectin type III"/>
    <property type="match status" value="1"/>
</dbReference>
<evidence type="ECO:0000313" key="2">
    <source>
        <dbReference type="EMBL" id="TNN46815.1"/>
    </source>
</evidence>
<dbReference type="Proteomes" id="UP000314294">
    <property type="component" value="Unassembled WGS sequence"/>
</dbReference>
<evidence type="ECO:0000256" key="1">
    <source>
        <dbReference type="SAM" id="MobiDB-lite"/>
    </source>
</evidence>
<sequence>MLRSCRYSLSLSLAVDTGQSPSLHCVLLGEGEVVCSWEVSRELDHFITYQLAYRHHQSERYCADSTVTSDLGGAVLRYSCTMAAADPARLVVRLLPQRSAKRFKADKHSEWTREGEVERWRGGEGDAERRRDGEGETGRGRGGEMERWRDWERERWREGEVEREMLRDGEMERERLGEGEVERWRDGKMEREMLRDGEVERWRGRC</sequence>
<dbReference type="EMBL" id="SRLO01000772">
    <property type="protein sequence ID" value="TNN46815.1"/>
    <property type="molecule type" value="Genomic_DNA"/>
</dbReference>
<dbReference type="InterPro" id="IPR013783">
    <property type="entry name" value="Ig-like_fold"/>
</dbReference>
<evidence type="ECO:0008006" key="4">
    <source>
        <dbReference type="Google" id="ProtNLM"/>
    </source>
</evidence>
<keyword evidence="3" id="KW-1185">Reference proteome</keyword>
<reference evidence="2 3" key="1">
    <citation type="submission" date="2019-03" db="EMBL/GenBank/DDBJ databases">
        <title>First draft genome of Liparis tanakae, snailfish: a comprehensive survey of snailfish specific genes.</title>
        <authorList>
            <person name="Kim W."/>
            <person name="Song I."/>
            <person name="Jeong J.-H."/>
            <person name="Kim D."/>
            <person name="Kim S."/>
            <person name="Ryu S."/>
            <person name="Song J.Y."/>
            <person name="Lee S.K."/>
        </authorList>
    </citation>
    <scope>NUCLEOTIDE SEQUENCE [LARGE SCALE GENOMIC DNA]</scope>
    <source>
        <tissue evidence="2">Muscle</tissue>
    </source>
</reference>
<comment type="caution">
    <text evidence="2">The sequence shown here is derived from an EMBL/GenBank/DDBJ whole genome shotgun (WGS) entry which is preliminary data.</text>
</comment>
<name>A0A4Z2G125_9TELE</name>
<dbReference type="InterPro" id="IPR036116">
    <property type="entry name" value="FN3_sf"/>
</dbReference>
<accession>A0A4Z2G125</accession>
<proteinExistence type="predicted"/>
<dbReference type="OrthoDB" id="8906725at2759"/>
<protein>
    <recommendedName>
        <fullName evidence="4">Fibronectin type-III domain-containing protein</fullName>
    </recommendedName>
</protein>
<dbReference type="Gene3D" id="2.60.40.10">
    <property type="entry name" value="Immunoglobulins"/>
    <property type="match status" value="1"/>
</dbReference>
<dbReference type="AlphaFoldDB" id="A0A4Z2G125"/>
<gene>
    <name evidence="2" type="ORF">EYF80_042965</name>
</gene>
<feature type="region of interest" description="Disordered" evidence="1">
    <location>
        <begin position="114"/>
        <end position="146"/>
    </location>
</feature>
<organism evidence="2 3">
    <name type="scientific">Liparis tanakae</name>
    <name type="common">Tanaka's snailfish</name>
    <dbReference type="NCBI Taxonomy" id="230148"/>
    <lineage>
        <taxon>Eukaryota</taxon>
        <taxon>Metazoa</taxon>
        <taxon>Chordata</taxon>
        <taxon>Craniata</taxon>
        <taxon>Vertebrata</taxon>
        <taxon>Euteleostomi</taxon>
        <taxon>Actinopterygii</taxon>
        <taxon>Neopterygii</taxon>
        <taxon>Teleostei</taxon>
        <taxon>Neoteleostei</taxon>
        <taxon>Acanthomorphata</taxon>
        <taxon>Eupercaria</taxon>
        <taxon>Perciformes</taxon>
        <taxon>Cottioidei</taxon>
        <taxon>Cottales</taxon>
        <taxon>Liparidae</taxon>
        <taxon>Liparis</taxon>
    </lineage>
</organism>